<dbReference type="Proteomes" id="UP001199260">
    <property type="component" value="Unassembled WGS sequence"/>
</dbReference>
<evidence type="ECO:0000313" key="2">
    <source>
        <dbReference type="Proteomes" id="UP001199260"/>
    </source>
</evidence>
<organism evidence="1 2">
    <name type="scientific">Comamonas koreensis</name>
    <dbReference type="NCBI Taxonomy" id="160825"/>
    <lineage>
        <taxon>Bacteria</taxon>
        <taxon>Pseudomonadati</taxon>
        <taxon>Pseudomonadota</taxon>
        <taxon>Betaproteobacteria</taxon>
        <taxon>Burkholderiales</taxon>
        <taxon>Comamonadaceae</taxon>
        <taxon>Comamonas</taxon>
    </lineage>
</organism>
<keyword evidence="1" id="KW-0378">Hydrolase</keyword>
<dbReference type="AlphaFoldDB" id="A0AAW4XWJ9"/>
<keyword evidence="1" id="KW-0540">Nuclease</keyword>
<keyword evidence="2" id="KW-1185">Reference proteome</keyword>
<keyword evidence="1" id="KW-0255">Endonuclease</keyword>
<sequence length="220" mass="24543">MKSAEIIPFNPLDKKNLGASVAEALVSQPAHALGKLQSFFGTGIYAIYYHGEYVAYDAISKPNKVEKQNPVVPIYVGKAVPQGARKGKVMPDPTKSKALFGRLQEHAESILSTDSLDIDDFSCRYLVVDEIWIPLGESLMITKFSPLWNLFLEGFGNHDPGNGRYNGLSPKWDTLHPGRAWALKCKQREETQEDIKREVQSYLASTTLPDSPHFVGRHDL</sequence>
<proteinExistence type="predicted"/>
<comment type="caution">
    <text evidence="1">The sequence shown here is derived from an EMBL/GenBank/DDBJ whole genome shotgun (WGS) entry which is preliminary data.</text>
</comment>
<dbReference type="EC" id="3.1.21.-" evidence="1"/>
<dbReference type="GO" id="GO:0016787">
    <property type="term" value="F:hydrolase activity"/>
    <property type="evidence" value="ECO:0007669"/>
    <property type="project" value="UniProtKB-KW"/>
</dbReference>
<dbReference type="Pfam" id="PF09517">
    <property type="entry name" value="RE_Eco29kI"/>
    <property type="match status" value="1"/>
</dbReference>
<dbReference type="RefSeq" id="WP_230773238.1">
    <property type="nucleotide sequence ID" value="NZ_JAJNCT010000008.1"/>
</dbReference>
<accession>A0AAW4XWJ9</accession>
<name>A0AAW4XWJ9_9BURK</name>
<protein>
    <submittedName>
        <fullName evidence="1">Eco29kI family restriction endonuclease</fullName>
        <ecNumber evidence="1">3.1.21.-</ecNumber>
    </submittedName>
</protein>
<reference evidence="1 2" key="1">
    <citation type="submission" date="2021-11" db="EMBL/GenBank/DDBJ databases">
        <title>Genome sequence.</title>
        <authorList>
            <person name="Sun Q."/>
        </authorList>
    </citation>
    <scope>NUCLEOTIDE SEQUENCE [LARGE SCALE GENOMIC DNA]</scope>
    <source>
        <strain evidence="1 2">KCTC 12005</strain>
    </source>
</reference>
<dbReference type="GO" id="GO:0004519">
    <property type="term" value="F:endonuclease activity"/>
    <property type="evidence" value="ECO:0007669"/>
    <property type="project" value="UniProtKB-KW"/>
</dbReference>
<evidence type="ECO:0000313" key="1">
    <source>
        <dbReference type="EMBL" id="MCD2165051.1"/>
    </source>
</evidence>
<gene>
    <name evidence="1" type="ORF">LPW39_07900</name>
</gene>
<dbReference type="InterPro" id="IPR018575">
    <property type="entry name" value="Restrct_endonuc_II_Eco29kI"/>
</dbReference>
<dbReference type="EMBL" id="JAJNCT010000008">
    <property type="protein sequence ID" value="MCD2165051.1"/>
    <property type="molecule type" value="Genomic_DNA"/>
</dbReference>